<protein>
    <recommendedName>
        <fullName evidence="2">Putative Flp pilus-assembly TadG-like N-terminal domain-containing protein</fullName>
    </recommendedName>
</protein>
<proteinExistence type="predicted"/>
<feature type="transmembrane region" description="Helical" evidence="1">
    <location>
        <begin position="27"/>
        <end position="47"/>
    </location>
</feature>
<dbReference type="EMBL" id="JACDXX010000006">
    <property type="protein sequence ID" value="MCB5409898.1"/>
    <property type="molecule type" value="Genomic_DNA"/>
</dbReference>
<evidence type="ECO:0000259" key="2">
    <source>
        <dbReference type="Pfam" id="PF13400"/>
    </source>
</evidence>
<organism evidence="3 4">
    <name type="scientific">Pseudogemmobacter faecipullorum</name>
    <dbReference type="NCBI Taxonomy" id="2755041"/>
    <lineage>
        <taxon>Bacteria</taxon>
        <taxon>Pseudomonadati</taxon>
        <taxon>Pseudomonadota</taxon>
        <taxon>Alphaproteobacteria</taxon>
        <taxon>Rhodobacterales</taxon>
        <taxon>Paracoccaceae</taxon>
        <taxon>Pseudogemmobacter</taxon>
    </lineage>
</organism>
<dbReference type="InterPro" id="IPR036465">
    <property type="entry name" value="vWFA_dom_sf"/>
</dbReference>
<dbReference type="Pfam" id="PF13400">
    <property type="entry name" value="Tad"/>
    <property type="match status" value="1"/>
</dbReference>
<evidence type="ECO:0000256" key="1">
    <source>
        <dbReference type="SAM" id="Phobius"/>
    </source>
</evidence>
<sequence length="606" mass="66703">MAMIAHLRERTAPGQAVQNFLREESGMVTPLVLIFIFLMMVTGGIAVDLMRFEWRRVQVQNTLDRATLSVANLTQVIARSDLYATEQAHAEALVQDYFTKAGLPDNLTSVVLDEGLNYRIVKARADVISANFFMSLLNIPQLAAINASTAEQRTTHIEIALVLDVSGSMYNNISRITNLKLAAKDFIDAVLSEANRDLISVSIVPYNGQVNLGPDLFAAYNVTNKHGAANSYCIDLPLNTYSTTTISRQLAMPQVPFADAYSSTTQSYNSTAMTGHTTDGRNLRSNIWCTDTPGNYVRVHNNNPVQLKAQIDGLLPIGATAINLGMKWGTALLDPDSQPVVASLAGRGIVPAVFAARPAPYSDRETTKIIVLMTDGEHFEQERFNDTQYRTGDSPIYYAASDKKMSIFHQSRISNSSTRCKPFWVPHYRSGSSGTYGEWHARPWTGSAPDSALCFSTSSTASLTGYTAPNGAARQSWQQVWAIARVQWVAWELYARAISGIANTTAAQQARVATYKTWMDNFRSLTDTITMDSQLESLCTRAKETGIEVYGIAFESTTRGENLLRNCSSTPKSKYFFNVSADGKGVDIRTAFRSIASTLSKLRLTQ</sequence>
<reference evidence="3 4" key="1">
    <citation type="submission" date="2020-07" db="EMBL/GenBank/DDBJ databases">
        <title>Pseudogemmobacter sp. nov., isolated from poultry manure in Taiwan.</title>
        <authorList>
            <person name="Lin S.-Y."/>
            <person name="Tang Y.-S."/>
            <person name="Young C.-C."/>
        </authorList>
    </citation>
    <scope>NUCLEOTIDE SEQUENCE [LARGE SCALE GENOMIC DNA]</scope>
    <source>
        <strain evidence="3 4">CC-YST710</strain>
    </source>
</reference>
<dbReference type="InterPro" id="IPR028087">
    <property type="entry name" value="Tad_N"/>
</dbReference>
<evidence type="ECO:0000313" key="4">
    <source>
        <dbReference type="Proteomes" id="UP001198571"/>
    </source>
</evidence>
<dbReference type="RefSeq" id="WP_226934808.1">
    <property type="nucleotide sequence ID" value="NZ_JACDXX010000006.1"/>
</dbReference>
<dbReference type="Gene3D" id="3.40.50.410">
    <property type="entry name" value="von Willebrand factor, type A domain"/>
    <property type="match status" value="1"/>
</dbReference>
<dbReference type="Proteomes" id="UP001198571">
    <property type="component" value="Unassembled WGS sequence"/>
</dbReference>
<dbReference type="SUPFAM" id="SSF53300">
    <property type="entry name" value="vWA-like"/>
    <property type="match status" value="1"/>
</dbReference>
<accession>A0ABS8CKH2</accession>
<keyword evidence="1" id="KW-0472">Membrane</keyword>
<keyword evidence="1" id="KW-1133">Transmembrane helix</keyword>
<keyword evidence="4" id="KW-1185">Reference proteome</keyword>
<keyword evidence="1" id="KW-0812">Transmembrane</keyword>
<name>A0ABS8CKH2_9RHOB</name>
<feature type="domain" description="Putative Flp pilus-assembly TadG-like N-terminal" evidence="2">
    <location>
        <begin position="26"/>
        <end position="71"/>
    </location>
</feature>
<gene>
    <name evidence="3" type="ORF">H0485_07790</name>
</gene>
<comment type="caution">
    <text evidence="3">The sequence shown here is derived from an EMBL/GenBank/DDBJ whole genome shotgun (WGS) entry which is preliminary data.</text>
</comment>
<evidence type="ECO:0000313" key="3">
    <source>
        <dbReference type="EMBL" id="MCB5409898.1"/>
    </source>
</evidence>